<evidence type="ECO:0000256" key="8">
    <source>
        <dbReference type="ARBA" id="ARBA00023192"/>
    </source>
</evidence>
<dbReference type="InterPro" id="IPR050214">
    <property type="entry name" value="Cys_Synth/Cystath_Beta-Synth"/>
</dbReference>
<keyword evidence="13" id="KW-1185">Reference proteome</keyword>
<comment type="catalytic activity">
    <reaction evidence="9 10">
        <text>O-acetyl-L-serine + hydrogen sulfide = L-cysteine + acetate</text>
        <dbReference type="Rhea" id="RHEA:14829"/>
        <dbReference type="ChEBI" id="CHEBI:29919"/>
        <dbReference type="ChEBI" id="CHEBI:30089"/>
        <dbReference type="ChEBI" id="CHEBI:35235"/>
        <dbReference type="ChEBI" id="CHEBI:58340"/>
        <dbReference type="EC" id="2.5.1.47"/>
    </reaction>
</comment>
<evidence type="ECO:0000256" key="10">
    <source>
        <dbReference type="RuleBase" id="RU003985"/>
    </source>
</evidence>
<evidence type="ECO:0000256" key="6">
    <source>
        <dbReference type="ARBA" id="ARBA00022679"/>
    </source>
</evidence>
<feature type="domain" description="Tryptophan synthase beta chain-like PALP" evidence="11">
    <location>
        <begin position="7"/>
        <end position="293"/>
    </location>
</feature>
<dbReference type="CDD" id="cd01561">
    <property type="entry name" value="CBS_like"/>
    <property type="match status" value="1"/>
</dbReference>
<evidence type="ECO:0000313" key="12">
    <source>
        <dbReference type="EMBL" id="MCS0609338.1"/>
    </source>
</evidence>
<accession>A0ABT2BLF3</accession>
<dbReference type="Gene3D" id="3.40.50.1100">
    <property type="match status" value="2"/>
</dbReference>
<dbReference type="PANTHER" id="PTHR10314">
    <property type="entry name" value="CYSTATHIONINE BETA-SYNTHASE"/>
    <property type="match status" value="1"/>
</dbReference>
<evidence type="ECO:0000256" key="4">
    <source>
        <dbReference type="ARBA" id="ARBA00012681"/>
    </source>
</evidence>
<sequence>MRIANDVTELIGNTPLVRIRRLARDGVADVLAKLEFYNPAHSVKDRIGLAMIEAAEQAGKIGPDTIIVEPTSGNTGIALAMVCASRGYRCKLVMPETMSNERRMLLRAYGAELVLTPGSEGMLGAIKRAEEIVAADPRCFMPQQFNNPANPEVHRRTTAEEIWRDTDGKVDILVAGVGTGGTITGVAEVLKARKPGFQAIAVEPEASPMLSKGTKGPHPIQGIGAGFVPAVLNTQAYDEVITVKNDDAFETARAAAREEGLLVGISSGAALWAAIQVARRPENAGKVIVTIIPSFGERYLSTPLYANLAG</sequence>
<reference evidence="12 13" key="1">
    <citation type="submission" date="2022-08" db="EMBL/GenBank/DDBJ databases">
        <title>Reclassification of Massilia species as members of the genera Telluria, Duganella, Pseudoduganella, Mokoshia gen. nov. and Zemynaea gen. nov. using orthogonal and non-orthogonal genome-based approaches.</title>
        <authorList>
            <person name="Bowman J.P."/>
        </authorList>
    </citation>
    <scope>NUCLEOTIDE SEQUENCE [LARGE SCALE GENOMIC DNA]</scope>
    <source>
        <strain evidence="12 13">JCM 31607</strain>
    </source>
</reference>
<dbReference type="EC" id="2.5.1.47" evidence="4 10"/>
<keyword evidence="8 10" id="KW-0198">Cysteine biosynthesis</keyword>
<comment type="caution">
    <text evidence="12">The sequence shown here is derived from an EMBL/GenBank/DDBJ whole genome shotgun (WGS) entry which is preliminary data.</text>
</comment>
<dbReference type="NCBIfam" id="TIGR01139">
    <property type="entry name" value="cysK"/>
    <property type="match status" value="1"/>
</dbReference>
<evidence type="ECO:0000313" key="13">
    <source>
        <dbReference type="Proteomes" id="UP001205861"/>
    </source>
</evidence>
<comment type="cofactor">
    <cofactor evidence="1 10">
        <name>pyridoxal 5'-phosphate</name>
        <dbReference type="ChEBI" id="CHEBI:597326"/>
    </cofactor>
</comment>
<dbReference type="InterPro" id="IPR005859">
    <property type="entry name" value="CysK"/>
</dbReference>
<dbReference type="SUPFAM" id="SSF53686">
    <property type="entry name" value="Tryptophan synthase beta subunit-like PLP-dependent enzymes"/>
    <property type="match status" value="1"/>
</dbReference>
<keyword evidence="5 10" id="KW-0028">Amino-acid biosynthesis</keyword>
<keyword evidence="6 10" id="KW-0808">Transferase</keyword>
<dbReference type="InterPro" id="IPR005856">
    <property type="entry name" value="Cys_synth"/>
</dbReference>
<dbReference type="Pfam" id="PF00291">
    <property type="entry name" value="PALP"/>
    <property type="match status" value="1"/>
</dbReference>
<dbReference type="PROSITE" id="PS00901">
    <property type="entry name" value="CYS_SYNTHASE"/>
    <property type="match status" value="1"/>
</dbReference>
<dbReference type="InterPro" id="IPR001926">
    <property type="entry name" value="TrpB-like_PALP"/>
</dbReference>
<dbReference type="InterPro" id="IPR001216">
    <property type="entry name" value="P-phosphate_BS"/>
</dbReference>
<dbReference type="NCBIfam" id="TIGR01136">
    <property type="entry name" value="cysKM"/>
    <property type="match status" value="1"/>
</dbReference>
<evidence type="ECO:0000256" key="1">
    <source>
        <dbReference type="ARBA" id="ARBA00001933"/>
    </source>
</evidence>
<gene>
    <name evidence="12" type="primary">cysK</name>
    <name evidence="12" type="ORF">NX773_14300</name>
</gene>
<dbReference type="RefSeq" id="WP_258856989.1">
    <property type="nucleotide sequence ID" value="NZ_JANUGV010000003.1"/>
</dbReference>
<dbReference type="InterPro" id="IPR036052">
    <property type="entry name" value="TrpB-like_PALP_sf"/>
</dbReference>
<organism evidence="12 13">
    <name type="scientific">Massilia solisilvae</name>
    <dbReference type="NCBI Taxonomy" id="1811225"/>
    <lineage>
        <taxon>Bacteria</taxon>
        <taxon>Pseudomonadati</taxon>
        <taxon>Pseudomonadota</taxon>
        <taxon>Betaproteobacteria</taxon>
        <taxon>Burkholderiales</taxon>
        <taxon>Oxalobacteraceae</taxon>
        <taxon>Telluria group</taxon>
        <taxon>Massilia</taxon>
    </lineage>
</organism>
<dbReference type="Proteomes" id="UP001205861">
    <property type="component" value="Unassembled WGS sequence"/>
</dbReference>
<evidence type="ECO:0000256" key="9">
    <source>
        <dbReference type="ARBA" id="ARBA00047931"/>
    </source>
</evidence>
<evidence type="ECO:0000256" key="2">
    <source>
        <dbReference type="ARBA" id="ARBA00004962"/>
    </source>
</evidence>
<dbReference type="GO" id="GO:0004124">
    <property type="term" value="F:cysteine synthase activity"/>
    <property type="evidence" value="ECO:0007669"/>
    <property type="project" value="UniProtKB-EC"/>
</dbReference>
<name>A0ABT2BLF3_9BURK</name>
<comment type="similarity">
    <text evidence="3 10">Belongs to the cysteine synthase/cystathionine beta-synthase family.</text>
</comment>
<evidence type="ECO:0000256" key="5">
    <source>
        <dbReference type="ARBA" id="ARBA00022605"/>
    </source>
</evidence>
<protein>
    <recommendedName>
        <fullName evidence="4 10">Cysteine synthase</fullName>
        <ecNumber evidence="4 10">2.5.1.47</ecNumber>
    </recommendedName>
</protein>
<dbReference type="EMBL" id="JANUGV010000003">
    <property type="protein sequence ID" value="MCS0609338.1"/>
    <property type="molecule type" value="Genomic_DNA"/>
</dbReference>
<evidence type="ECO:0000256" key="7">
    <source>
        <dbReference type="ARBA" id="ARBA00022898"/>
    </source>
</evidence>
<evidence type="ECO:0000256" key="3">
    <source>
        <dbReference type="ARBA" id="ARBA00007103"/>
    </source>
</evidence>
<comment type="pathway">
    <text evidence="2">Amino-acid biosynthesis; L-cysteine biosynthesis; L-cysteine from L-serine: step 2/2.</text>
</comment>
<keyword evidence="7 10" id="KW-0663">Pyridoxal phosphate</keyword>
<evidence type="ECO:0000259" key="11">
    <source>
        <dbReference type="Pfam" id="PF00291"/>
    </source>
</evidence>
<proteinExistence type="inferred from homology"/>